<keyword evidence="8 10" id="KW-0472">Membrane</keyword>
<comment type="similarity">
    <text evidence="1">Belongs to the ABC transporter superfamily. ABCB family. Multidrug resistance exporter (TC 3.A.1.201) subfamily.</text>
</comment>
<evidence type="ECO:0000256" key="9">
    <source>
        <dbReference type="ARBA" id="ARBA00023180"/>
    </source>
</evidence>
<dbReference type="GO" id="GO:0042626">
    <property type="term" value="F:ATPase-coupled transmembrane transporter activity"/>
    <property type="evidence" value="ECO:0000318"/>
    <property type="project" value="GO_Central"/>
</dbReference>
<evidence type="ECO:0000259" key="12">
    <source>
        <dbReference type="PROSITE" id="PS50929"/>
    </source>
</evidence>
<organism evidence="13 14">
    <name type="scientific">Helianthus annuus</name>
    <name type="common">Common sunflower</name>
    <dbReference type="NCBI Taxonomy" id="4232"/>
    <lineage>
        <taxon>Eukaryota</taxon>
        <taxon>Viridiplantae</taxon>
        <taxon>Streptophyta</taxon>
        <taxon>Embryophyta</taxon>
        <taxon>Tracheophyta</taxon>
        <taxon>Spermatophyta</taxon>
        <taxon>Magnoliopsida</taxon>
        <taxon>eudicotyledons</taxon>
        <taxon>Gunneridae</taxon>
        <taxon>Pentapetalae</taxon>
        <taxon>asterids</taxon>
        <taxon>campanulids</taxon>
        <taxon>Asterales</taxon>
        <taxon>Asteraceae</taxon>
        <taxon>Asteroideae</taxon>
        <taxon>Heliantheae alliance</taxon>
        <taxon>Heliantheae</taxon>
        <taxon>Helianthus</taxon>
    </lineage>
</organism>
<dbReference type="Gene3D" id="3.40.50.300">
    <property type="entry name" value="P-loop containing nucleotide triphosphate hydrolases"/>
    <property type="match status" value="2"/>
</dbReference>
<dbReference type="Proteomes" id="UP000215914">
    <property type="component" value="Unassembled WGS sequence"/>
</dbReference>
<evidence type="ECO:0000256" key="5">
    <source>
        <dbReference type="ARBA" id="ARBA00022741"/>
    </source>
</evidence>
<dbReference type="Gene3D" id="1.20.1560.10">
    <property type="entry name" value="ABC transporter type 1, transmembrane domain"/>
    <property type="match status" value="1"/>
</dbReference>
<dbReference type="GO" id="GO:0016020">
    <property type="term" value="C:membrane"/>
    <property type="evidence" value="ECO:0000318"/>
    <property type="project" value="GO_Central"/>
</dbReference>
<evidence type="ECO:0000256" key="10">
    <source>
        <dbReference type="SAM" id="Phobius"/>
    </source>
</evidence>
<comment type="caution">
    <text evidence="13">The sequence shown here is derived from an EMBL/GenBank/DDBJ whole genome shotgun (WGS) entry which is preliminary data.</text>
</comment>
<dbReference type="PROSITE" id="PS50929">
    <property type="entry name" value="ABC_TM1F"/>
    <property type="match status" value="1"/>
</dbReference>
<protein>
    <submittedName>
        <fullName evidence="13">Type I protein exporter</fullName>
    </submittedName>
</protein>
<dbReference type="Pfam" id="PF00664">
    <property type="entry name" value="ABC_membrane"/>
    <property type="match status" value="1"/>
</dbReference>
<dbReference type="Pfam" id="PF00005">
    <property type="entry name" value="ABC_tran"/>
    <property type="match status" value="1"/>
</dbReference>
<dbReference type="InterPro" id="IPR036640">
    <property type="entry name" value="ABC1_TM_sf"/>
</dbReference>
<keyword evidence="7 10" id="KW-1133">Transmembrane helix</keyword>
<dbReference type="SUPFAM" id="SSF52540">
    <property type="entry name" value="P-loop containing nucleoside triphosphate hydrolases"/>
    <property type="match status" value="1"/>
</dbReference>
<dbReference type="InterPro" id="IPR027417">
    <property type="entry name" value="P-loop_NTPase"/>
</dbReference>
<dbReference type="PROSITE" id="PS50893">
    <property type="entry name" value="ABC_TRANSPORTER_2"/>
    <property type="match status" value="1"/>
</dbReference>
<proteinExistence type="inferred from homology"/>
<gene>
    <name evidence="13" type="ORF">HanXRQr2_Chr11g0503001</name>
</gene>
<keyword evidence="6" id="KW-0067">ATP-binding</keyword>
<dbReference type="InterPro" id="IPR003593">
    <property type="entry name" value="AAA+_ATPase"/>
</dbReference>
<keyword evidence="9" id="KW-0325">Glycoprotein</keyword>
<evidence type="ECO:0000256" key="4">
    <source>
        <dbReference type="ARBA" id="ARBA00022737"/>
    </source>
</evidence>
<dbReference type="SMART" id="SM00382">
    <property type="entry name" value="AAA"/>
    <property type="match status" value="1"/>
</dbReference>
<reference evidence="13" key="2">
    <citation type="submission" date="2020-06" db="EMBL/GenBank/DDBJ databases">
        <title>Helianthus annuus Genome sequencing and assembly Release 2.</title>
        <authorList>
            <person name="Gouzy J."/>
            <person name="Langlade N."/>
            <person name="Munos S."/>
        </authorList>
    </citation>
    <scope>NUCLEOTIDE SEQUENCE</scope>
    <source>
        <tissue evidence="13">Leaves</tissue>
    </source>
</reference>
<sequence length="416" mass="45734">MIQTFSAVMVACTMGLVIAWQLALVVIVVQPLMIFSYYSKQVMLKNMSQKALKSQEESSKLASEAVSNLRIITAFSSEMRIIKMLLGTQKASMRESIRQAWYAGFVLGFSQSLMGCTWALSFWYGGKLISNGHLGPKDFFQAFLILINTGKVIADAGTMTNDLSKGFNGILRNMMVRSPRAEVITGHVEICDVHFTYPSRPDIKIFNGFSISIEAGKSTALVGQSGSGKSSIIGLIERFYDPMKGVVKVDGRDIKLYHLRTLRNFIGLVSQESTLFASTICENTKYGQQMLMILYRFCCGNQGVQLSGGQKQRIAIARAILKNPSILLLDEATSALDSQSEKAVQDALERMMVGRTSVIVAHRLSTIQSCDTIVVLKRGNVVEKGNHGSLLAKGPSGAYYSLVNPQELNTTHHTLD</sequence>
<feature type="domain" description="ABC transmembrane type-1" evidence="12">
    <location>
        <begin position="1"/>
        <end position="165"/>
    </location>
</feature>
<dbReference type="GO" id="GO:0016887">
    <property type="term" value="F:ATP hydrolysis activity"/>
    <property type="evidence" value="ECO:0007669"/>
    <property type="project" value="InterPro"/>
</dbReference>
<evidence type="ECO:0000313" key="13">
    <source>
        <dbReference type="EMBL" id="KAF5783018.1"/>
    </source>
</evidence>
<evidence type="ECO:0000256" key="2">
    <source>
        <dbReference type="ARBA" id="ARBA00022448"/>
    </source>
</evidence>
<dbReference type="InterPro" id="IPR003439">
    <property type="entry name" value="ABC_transporter-like_ATP-bd"/>
</dbReference>
<dbReference type="EMBL" id="MNCJ02000326">
    <property type="protein sequence ID" value="KAF5783018.1"/>
    <property type="molecule type" value="Genomic_DNA"/>
</dbReference>
<dbReference type="SUPFAM" id="SSF90123">
    <property type="entry name" value="ABC transporter transmembrane region"/>
    <property type="match status" value="1"/>
</dbReference>
<evidence type="ECO:0000256" key="6">
    <source>
        <dbReference type="ARBA" id="ARBA00022840"/>
    </source>
</evidence>
<dbReference type="Gramene" id="mRNA:HanXRQr2_Chr11g0503001">
    <property type="protein sequence ID" value="mRNA:HanXRQr2_Chr11g0503001"/>
    <property type="gene ID" value="HanXRQr2_Chr11g0503001"/>
</dbReference>
<dbReference type="GO" id="GO:0005524">
    <property type="term" value="F:ATP binding"/>
    <property type="evidence" value="ECO:0007669"/>
    <property type="project" value="UniProtKB-KW"/>
</dbReference>
<dbReference type="InterPro" id="IPR017871">
    <property type="entry name" value="ABC_transporter-like_CS"/>
</dbReference>
<feature type="domain" description="ABC transporter" evidence="11">
    <location>
        <begin position="188"/>
        <end position="403"/>
    </location>
</feature>
<keyword evidence="3 10" id="KW-0812">Transmembrane</keyword>
<dbReference type="InterPro" id="IPR011527">
    <property type="entry name" value="ABC1_TM_dom"/>
</dbReference>
<accession>A0A9K3HQR9</accession>
<keyword evidence="14" id="KW-1185">Reference proteome</keyword>
<dbReference type="PANTHER" id="PTHR45136">
    <property type="entry name" value="ABC TRANSPORTER DOMAIN-CONTAINING PROTEIN"/>
    <property type="match status" value="1"/>
</dbReference>
<evidence type="ECO:0000256" key="8">
    <source>
        <dbReference type="ARBA" id="ARBA00023136"/>
    </source>
</evidence>
<feature type="transmembrane region" description="Helical" evidence="10">
    <location>
        <begin position="6"/>
        <end position="38"/>
    </location>
</feature>
<feature type="transmembrane region" description="Helical" evidence="10">
    <location>
        <begin position="100"/>
        <end position="124"/>
    </location>
</feature>
<evidence type="ECO:0000256" key="3">
    <source>
        <dbReference type="ARBA" id="ARBA00022692"/>
    </source>
</evidence>
<evidence type="ECO:0000256" key="1">
    <source>
        <dbReference type="ARBA" id="ARBA00007577"/>
    </source>
</evidence>
<evidence type="ECO:0000259" key="11">
    <source>
        <dbReference type="PROSITE" id="PS50893"/>
    </source>
</evidence>
<keyword evidence="4" id="KW-0677">Repeat</keyword>
<keyword evidence="2" id="KW-0813">Transport</keyword>
<dbReference type="GO" id="GO:0055085">
    <property type="term" value="P:transmembrane transport"/>
    <property type="evidence" value="ECO:0000318"/>
    <property type="project" value="GO_Central"/>
</dbReference>
<keyword evidence="5" id="KW-0547">Nucleotide-binding</keyword>
<evidence type="ECO:0000313" key="14">
    <source>
        <dbReference type="Proteomes" id="UP000215914"/>
    </source>
</evidence>
<dbReference type="GO" id="GO:0140359">
    <property type="term" value="F:ABC-type transporter activity"/>
    <property type="evidence" value="ECO:0007669"/>
    <property type="project" value="InterPro"/>
</dbReference>
<evidence type="ECO:0000256" key="7">
    <source>
        <dbReference type="ARBA" id="ARBA00022989"/>
    </source>
</evidence>
<dbReference type="PROSITE" id="PS00211">
    <property type="entry name" value="ABC_TRANSPORTER_1"/>
    <property type="match status" value="1"/>
</dbReference>
<name>A0A9K3HQR9_HELAN</name>
<reference evidence="13" key="1">
    <citation type="journal article" date="2017" name="Nature">
        <title>The sunflower genome provides insights into oil metabolism, flowering and Asterid evolution.</title>
        <authorList>
            <person name="Badouin H."/>
            <person name="Gouzy J."/>
            <person name="Grassa C.J."/>
            <person name="Murat F."/>
            <person name="Staton S.E."/>
            <person name="Cottret L."/>
            <person name="Lelandais-Briere C."/>
            <person name="Owens G.L."/>
            <person name="Carrere S."/>
            <person name="Mayjonade B."/>
            <person name="Legrand L."/>
            <person name="Gill N."/>
            <person name="Kane N.C."/>
            <person name="Bowers J.E."/>
            <person name="Hubner S."/>
            <person name="Bellec A."/>
            <person name="Berard A."/>
            <person name="Berges H."/>
            <person name="Blanchet N."/>
            <person name="Boniface M.C."/>
            <person name="Brunel D."/>
            <person name="Catrice O."/>
            <person name="Chaidir N."/>
            <person name="Claudel C."/>
            <person name="Donnadieu C."/>
            <person name="Faraut T."/>
            <person name="Fievet G."/>
            <person name="Helmstetter N."/>
            <person name="King M."/>
            <person name="Knapp S.J."/>
            <person name="Lai Z."/>
            <person name="Le Paslier M.C."/>
            <person name="Lippi Y."/>
            <person name="Lorenzon L."/>
            <person name="Mandel J.R."/>
            <person name="Marage G."/>
            <person name="Marchand G."/>
            <person name="Marquand E."/>
            <person name="Bret-Mestries E."/>
            <person name="Morien E."/>
            <person name="Nambeesan S."/>
            <person name="Nguyen T."/>
            <person name="Pegot-Espagnet P."/>
            <person name="Pouilly N."/>
            <person name="Raftis F."/>
            <person name="Sallet E."/>
            <person name="Schiex T."/>
            <person name="Thomas J."/>
            <person name="Vandecasteele C."/>
            <person name="Vares D."/>
            <person name="Vear F."/>
            <person name="Vautrin S."/>
            <person name="Crespi M."/>
            <person name="Mangin B."/>
            <person name="Burke J.M."/>
            <person name="Salse J."/>
            <person name="Munos S."/>
            <person name="Vincourt P."/>
            <person name="Rieseberg L.H."/>
            <person name="Langlade N.B."/>
        </authorList>
    </citation>
    <scope>NUCLEOTIDE SEQUENCE</scope>
    <source>
        <tissue evidence="13">Leaves</tissue>
    </source>
</reference>
<dbReference type="AlphaFoldDB" id="A0A9K3HQR9"/>
<dbReference type="PANTHER" id="PTHR45136:SF2">
    <property type="entry name" value="ABC TRANSPORTER DOMAIN-CONTAINING PROTEIN"/>
    <property type="match status" value="1"/>
</dbReference>